<reference evidence="9" key="1">
    <citation type="journal article" date="2021" name="PeerJ">
        <title>Extensive microbial diversity within the chicken gut microbiome revealed by metagenomics and culture.</title>
        <authorList>
            <person name="Gilroy R."/>
            <person name="Ravi A."/>
            <person name="Getino M."/>
            <person name="Pursley I."/>
            <person name="Horton D.L."/>
            <person name="Alikhan N.F."/>
            <person name="Baker D."/>
            <person name="Gharbi K."/>
            <person name="Hall N."/>
            <person name="Watson M."/>
            <person name="Adriaenssens E.M."/>
            <person name="Foster-Nyarko E."/>
            <person name="Jarju S."/>
            <person name="Secka A."/>
            <person name="Antonio M."/>
            <person name="Oren A."/>
            <person name="Chaudhuri R.R."/>
            <person name="La Ragione R."/>
            <person name="Hildebrand F."/>
            <person name="Pallen M.J."/>
        </authorList>
    </citation>
    <scope>NUCLEOTIDE SEQUENCE</scope>
    <source>
        <strain evidence="9">CHK195-9823</strain>
    </source>
</reference>
<evidence type="ECO:0000256" key="2">
    <source>
        <dbReference type="ARBA" id="ARBA00022642"/>
    </source>
</evidence>
<dbReference type="InterPro" id="IPR000868">
    <property type="entry name" value="Isochorismatase-like_dom"/>
</dbReference>
<evidence type="ECO:0000313" key="10">
    <source>
        <dbReference type="Proteomes" id="UP000886814"/>
    </source>
</evidence>
<dbReference type="Gene3D" id="3.40.50.850">
    <property type="entry name" value="Isochorismatase-like"/>
    <property type="match status" value="1"/>
</dbReference>
<organism evidence="9 10">
    <name type="scientific">Candidatus Blautia stercorigallinarum</name>
    <dbReference type="NCBI Taxonomy" id="2838501"/>
    <lineage>
        <taxon>Bacteria</taxon>
        <taxon>Bacillati</taxon>
        <taxon>Bacillota</taxon>
        <taxon>Clostridia</taxon>
        <taxon>Lachnospirales</taxon>
        <taxon>Lachnospiraceae</taxon>
        <taxon>Blautia</taxon>
    </lineage>
</organism>
<dbReference type="Proteomes" id="UP000886814">
    <property type="component" value="Unassembled WGS sequence"/>
</dbReference>
<keyword evidence="2" id="KW-0662">Pyridine nucleotide biosynthesis</keyword>
<dbReference type="AlphaFoldDB" id="A0A9D1PD56"/>
<gene>
    <name evidence="9" type="ORF">H9747_07930</name>
</gene>
<feature type="domain" description="Isochorismatase-like" evidence="8">
    <location>
        <begin position="4"/>
        <end position="167"/>
    </location>
</feature>
<protein>
    <recommendedName>
        <fullName evidence="6">nicotinamidase</fullName>
        <ecNumber evidence="6">3.5.1.19</ecNumber>
    </recommendedName>
    <alternativeName>
        <fullName evidence="7">Nicotinamide deamidase</fullName>
    </alternativeName>
</protein>
<reference evidence="9" key="2">
    <citation type="submission" date="2021-04" db="EMBL/GenBank/DDBJ databases">
        <authorList>
            <person name="Gilroy R."/>
        </authorList>
    </citation>
    <scope>NUCLEOTIDE SEQUENCE</scope>
    <source>
        <strain evidence="9">CHK195-9823</strain>
    </source>
</reference>
<dbReference type="InterPro" id="IPR036380">
    <property type="entry name" value="Isochorismatase-like_sf"/>
</dbReference>
<evidence type="ECO:0000256" key="7">
    <source>
        <dbReference type="ARBA" id="ARBA00043224"/>
    </source>
</evidence>
<dbReference type="CDD" id="cd00431">
    <property type="entry name" value="cysteine_hydrolases"/>
    <property type="match status" value="1"/>
</dbReference>
<evidence type="ECO:0000256" key="3">
    <source>
        <dbReference type="ARBA" id="ARBA00022723"/>
    </source>
</evidence>
<dbReference type="InterPro" id="IPR052347">
    <property type="entry name" value="Isochorismatase_Nicotinamidase"/>
</dbReference>
<comment type="similarity">
    <text evidence="1">Belongs to the isochorismatase family.</text>
</comment>
<dbReference type="PANTHER" id="PTHR11080:SF2">
    <property type="entry name" value="LD05707P"/>
    <property type="match status" value="1"/>
</dbReference>
<dbReference type="PANTHER" id="PTHR11080">
    <property type="entry name" value="PYRAZINAMIDASE/NICOTINAMIDASE"/>
    <property type="match status" value="1"/>
</dbReference>
<evidence type="ECO:0000256" key="6">
    <source>
        <dbReference type="ARBA" id="ARBA00039017"/>
    </source>
</evidence>
<dbReference type="GO" id="GO:0019363">
    <property type="term" value="P:pyridine nucleotide biosynthetic process"/>
    <property type="evidence" value="ECO:0007669"/>
    <property type="project" value="UniProtKB-KW"/>
</dbReference>
<name>A0A9D1PD56_9FIRM</name>
<dbReference type="Pfam" id="PF00857">
    <property type="entry name" value="Isochorismatase"/>
    <property type="match status" value="1"/>
</dbReference>
<dbReference type="EC" id="3.5.1.19" evidence="6"/>
<sequence>MRKLLVVVDMQKDFIDGALGTEEAVKIVGPAAEKIRKAKEQGTDIVFTKDTHHKDYLMTQEGRKLPVPHCVKGTEGWELDSSLKELAKGCRILEKPTFGSMELAGIAREKEYEEIELIGLCTDICVISNAMILKAALPEAVVRVDPACCAGVTPESHNNALKAMKACQIETEEGK</sequence>
<keyword evidence="4 9" id="KW-0378">Hydrolase</keyword>
<evidence type="ECO:0000256" key="5">
    <source>
        <dbReference type="ARBA" id="ARBA00037900"/>
    </source>
</evidence>
<keyword evidence="3" id="KW-0479">Metal-binding</keyword>
<accession>A0A9D1PD56</accession>
<dbReference type="SUPFAM" id="SSF52499">
    <property type="entry name" value="Isochorismatase-like hydrolases"/>
    <property type="match status" value="1"/>
</dbReference>
<dbReference type="EMBL" id="DXIQ01000050">
    <property type="protein sequence ID" value="HIV38913.1"/>
    <property type="molecule type" value="Genomic_DNA"/>
</dbReference>
<dbReference type="GO" id="GO:0046872">
    <property type="term" value="F:metal ion binding"/>
    <property type="evidence" value="ECO:0007669"/>
    <property type="project" value="UniProtKB-KW"/>
</dbReference>
<comment type="caution">
    <text evidence="9">The sequence shown here is derived from an EMBL/GenBank/DDBJ whole genome shotgun (WGS) entry which is preliminary data.</text>
</comment>
<evidence type="ECO:0000256" key="4">
    <source>
        <dbReference type="ARBA" id="ARBA00022801"/>
    </source>
</evidence>
<evidence type="ECO:0000259" key="8">
    <source>
        <dbReference type="Pfam" id="PF00857"/>
    </source>
</evidence>
<dbReference type="GO" id="GO:0008936">
    <property type="term" value="F:nicotinamidase activity"/>
    <property type="evidence" value="ECO:0007669"/>
    <property type="project" value="UniProtKB-EC"/>
</dbReference>
<proteinExistence type="inferred from homology"/>
<evidence type="ECO:0000256" key="1">
    <source>
        <dbReference type="ARBA" id="ARBA00006336"/>
    </source>
</evidence>
<evidence type="ECO:0000313" key="9">
    <source>
        <dbReference type="EMBL" id="HIV38913.1"/>
    </source>
</evidence>
<comment type="pathway">
    <text evidence="5">Cofactor biosynthesis; nicotinate biosynthesis; nicotinate from nicotinamide: step 1/1.</text>
</comment>